<evidence type="ECO:0000256" key="1">
    <source>
        <dbReference type="ARBA" id="ARBA00022942"/>
    </source>
</evidence>
<dbReference type="InterPro" id="IPR001353">
    <property type="entry name" value="Proteasome_sua/b"/>
</dbReference>
<feature type="chain" id="PRO_5032564992" evidence="3">
    <location>
        <begin position="19"/>
        <end position="364"/>
    </location>
</feature>
<gene>
    <name evidence="5" type="ORF">JKP88DRAFT_185759</name>
</gene>
<protein>
    <submittedName>
        <fullName evidence="5">Nucleophile aminohydrolase</fullName>
    </submittedName>
</protein>
<dbReference type="PROSITE" id="PS00388">
    <property type="entry name" value="PROTEASOME_ALPHA_1"/>
    <property type="match status" value="1"/>
</dbReference>
<dbReference type="InterPro" id="IPR000426">
    <property type="entry name" value="Proteasome_asu_N"/>
</dbReference>
<keyword evidence="1" id="KW-0647">Proteasome</keyword>
<evidence type="ECO:0000256" key="2">
    <source>
        <dbReference type="SAM" id="MobiDB-lite"/>
    </source>
</evidence>
<accession>A0A836CG92</accession>
<dbReference type="SUPFAM" id="SSF56235">
    <property type="entry name" value="N-terminal nucleophile aminohydrolases (Ntn hydrolases)"/>
    <property type="match status" value="2"/>
</dbReference>
<dbReference type="SMART" id="SM00948">
    <property type="entry name" value="Proteasome_A_N"/>
    <property type="match status" value="1"/>
</dbReference>
<dbReference type="OrthoDB" id="431557at2759"/>
<feature type="region of interest" description="Disordered" evidence="2">
    <location>
        <begin position="197"/>
        <end position="272"/>
    </location>
</feature>
<feature type="domain" description="Proteasome alpha-type subunits" evidence="4">
    <location>
        <begin position="51"/>
        <end position="73"/>
    </location>
</feature>
<feature type="signal peptide" evidence="3">
    <location>
        <begin position="1"/>
        <end position="18"/>
    </location>
</feature>
<feature type="compositionally biased region" description="Gly residues" evidence="2">
    <location>
        <begin position="210"/>
        <end position="224"/>
    </location>
</feature>
<dbReference type="GO" id="GO:0016787">
    <property type="term" value="F:hydrolase activity"/>
    <property type="evidence" value="ECO:0007669"/>
    <property type="project" value="UniProtKB-KW"/>
</dbReference>
<proteinExistence type="predicted"/>
<dbReference type="InterPro" id="IPR029055">
    <property type="entry name" value="Ntn_hydrolases_N"/>
</dbReference>
<dbReference type="GO" id="GO:0006511">
    <property type="term" value="P:ubiquitin-dependent protein catabolic process"/>
    <property type="evidence" value="ECO:0007669"/>
    <property type="project" value="InterPro"/>
</dbReference>
<feature type="compositionally biased region" description="Basic and acidic residues" evidence="2">
    <location>
        <begin position="241"/>
        <end position="250"/>
    </location>
</feature>
<evidence type="ECO:0000313" key="6">
    <source>
        <dbReference type="Proteomes" id="UP000664859"/>
    </source>
</evidence>
<sequence>MKMLALAKLLYALESTAAESIAPSAPTGSFCATQHKRILLRLRGGDREQRYSQSKTLFSPTGRIPQLEYAGKAVYNGALALGVTFDGGVVLATARKLQSPLIRALGTPKIAPLSRSVCLTYAGLSPDSRVLVARAHAFCAEYVRRYGEEESGGGSGDGVPVEPIVAEIASVMQAFSQAGGARPFGVSVLVAGVEKDVSGSDDGNSDCGGTDSGGDGCAGEGGAGQRDSGGPDGSVLNVDGGSRDDRDDASSSHGGSQHSDDTVVDGQIHSGASSGGAAPALYLLDPSGHHSKWRAVAIGQRSAEAMAQMEVGFVMGDMTRDTALQLAVDTLLSCCSGLERRDIDVAVVEPGRVHFGLPPLQEVK</sequence>
<comment type="caution">
    <text evidence="5">The sequence shown here is derived from an EMBL/GenBank/DDBJ whole genome shotgun (WGS) entry which is preliminary data.</text>
</comment>
<keyword evidence="6" id="KW-1185">Reference proteome</keyword>
<dbReference type="EMBL" id="JAFCMP010000168">
    <property type="protein sequence ID" value="KAG5184404.1"/>
    <property type="molecule type" value="Genomic_DNA"/>
</dbReference>
<feature type="compositionally biased region" description="Low complexity" evidence="2">
    <location>
        <begin position="200"/>
        <end position="209"/>
    </location>
</feature>
<keyword evidence="5" id="KW-0378">Hydrolase</keyword>
<dbReference type="Gene3D" id="3.60.20.10">
    <property type="entry name" value="Glutamine Phosphoribosylpyrophosphate, subunit 1, domain 1"/>
    <property type="match status" value="2"/>
</dbReference>
<reference evidence="5" key="1">
    <citation type="submission" date="2021-02" db="EMBL/GenBank/DDBJ databases">
        <title>First Annotated Genome of the Yellow-green Alga Tribonema minus.</title>
        <authorList>
            <person name="Mahan K.M."/>
        </authorList>
    </citation>
    <scope>NUCLEOTIDE SEQUENCE</scope>
    <source>
        <strain evidence="5">UTEX B ZZ1240</strain>
    </source>
</reference>
<dbReference type="Pfam" id="PF00227">
    <property type="entry name" value="Proteasome"/>
    <property type="match status" value="2"/>
</dbReference>
<dbReference type="AlphaFoldDB" id="A0A836CG92"/>
<evidence type="ECO:0000256" key="3">
    <source>
        <dbReference type="SAM" id="SignalP"/>
    </source>
</evidence>
<dbReference type="Proteomes" id="UP000664859">
    <property type="component" value="Unassembled WGS sequence"/>
</dbReference>
<evidence type="ECO:0000259" key="4">
    <source>
        <dbReference type="PROSITE" id="PS00388"/>
    </source>
</evidence>
<name>A0A836CG92_9STRA</name>
<organism evidence="5 6">
    <name type="scientific">Tribonema minus</name>
    <dbReference type="NCBI Taxonomy" id="303371"/>
    <lineage>
        <taxon>Eukaryota</taxon>
        <taxon>Sar</taxon>
        <taxon>Stramenopiles</taxon>
        <taxon>Ochrophyta</taxon>
        <taxon>PX clade</taxon>
        <taxon>Xanthophyceae</taxon>
        <taxon>Tribonematales</taxon>
        <taxon>Tribonemataceae</taxon>
        <taxon>Tribonema</taxon>
    </lineage>
</organism>
<evidence type="ECO:0000313" key="5">
    <source>
        <dbReference type="EMBL" id="KAG5184404.1"/>
    </source>
</evidence>
<dbReference type="GO" id="GO:0019773">
    <property type="term" value="C:proteasome core complex, alpha-subunit complex"/>
    <property type="evidence" value="ECO:0007669"/>
    <property type="project" value="InterPro"/>
</dbReference>
<keyword evidence="3" id="KW-0732">Signal</keyword>
<dbReference type="InterPro" id="IPR050115">
    <property type="entry name" value="Proteasome_alpha"/>
</dbReference>
<dbReference type="PANTHER" id="PTHR11599">
    <property type="entry name" value="PROTEASOME SUBUNIT ALPHA/BETA"/>
    <property type="match status" value="1"/>
</dbReference>